<feature type="domain" description="SH3b" evidence="9">
    <location>
        <begin position="23"/>
        <end position="89"/>
    </location>
</feature>
<evidence type="ECO:0000256" key="2">
    <source>
        <dbReference type="ARBA" id="ARBA00022692"/>
    </source>
</evidence>
<dbReference type="PROSITE" id="PS51781">
    <property type="entry name" value="SH3B"/>
    <property type="match status" value="1"/>
</dbReference>
<keyword evidence="6" id="KW-0175">Coiled coil</keyword>
<keyword evidence="2 7" id="KW-0812">Transmembrane</keyword>
<dbReference type="InterPro" id="IPR016476">
    <property type="entry name" value="SH3_dom_pro"/>
</dbReference>
<dbReference type="InterPro" id="IPR003646">
    <property type="entry name" value="SH3-like_bac-type"/>
</dbReference>
<evidence type="ECO:0000256" key="5">
    <source>
        <dbReference type="ARBA" id="ARBA00023136"/>
    </source>
</evidence>
<dbReference type="SMART" id="SM00287">
    <property type="entry name" value="SH3b"/>
    <property type="match status" value="1"/>
</dbReference>
<proteinExistence type="predicted"/>
<dbReference type="GO" id="GO:0016020">
    <property type="term" value="C:membrane"/>
    <property type="evidence" value="ECO:0007669"/>
    <property type="project" value="UniProtKB-SubCell"/>
</dbReference>
<feature type="signal peptide" evidence="8">
    <location>
        <begin position="1"/>
        <end position="23"/>
    </location>
</feature>
<dbReference type="EMBL" id="PPGH01000034">
    <property type="protein sequence ID" value="PQJ96746.1"/>
    <property type="molecule type" value="Genomic_DNA"/>
</dbReference>
<evidence type="ECO:0000256" key="3">
    <source>
        <dbReference type="ARBA" id="ARBA00022729"/>
    </source>
</evidence>
<evidence type="ECO:0000256" key="8">
    <source>
        <dbReference type="SAM" id="SignalP"/>
    </source>
</evidence>
<comment type="subcellular location">
    <subcellularLocation>
        <location evidence="1">Membrane</location>
        <topology evidence="1">Single-pass membrane protein</topology>
    </subcellularLocation>
</comment>
<evidence type="ECO:0000259" key="9">
    <source>
        <dbReference type="PROSITE" id="PS51781"/>
    </source>
</evidence>
<keyword evidence="4 7" id="KW-1133">Transmembrane helix</keyword>
<dbReference type="AlphaFoldDB" id="A0A2S7XSX5"/>
<gene>
    <name evidence="10" type="ORF">CXB77_08030</name>
</gene>
<feature type="transmembrane region" description="Helical" evidence="7">
    <location>
        <begin position="193"/>
        <end position="211"/>
    </location>
</feature>
<accession>A0A2S7XSX5</accession>
<feature type="chain" id="PRO_5015509986" evidence="8">
    <location>
        <begin position="24"/>
        <end position="226"/>
    </location>
</feature>
<protein>
    <submittedName>
        <fullName evidence="10">TIGR04211 family SH3 domain-containing protein</fullName>
    </submittedName>
</protein>
<dbReference type="OrthoDB" id="9790951at2"/>
<dbReference type="Pfam" id="PF08239">
    <property type="entry name" value="SH3_3"/>
    <property type="match status" value="1"/>
</dbReference>
<keyword evidence="3 8" id="KW-0732">Signal</keyword>
<evidence type="ECO:0000256" key="4">
    <source>
        <dbReference type="ARBA" id="ARBA00022989"/>
    </source>
</evidence>
<evidence type="ECO:0000313" key="10">
    <source>
        <dbReference type="EMBL" id="PQJ96746.1"/>
    </source>
</evidence>
<reference evidence="10 11" key="1">
    <citation type="submission" date="2018-01" db="EMBL/GenBank/DDBJ databases">
        <title>The complete genome sequence of Chromatium okenii LaCa, a purple sulfur bacterium with a turbulent life.</title>
        <authorList>
            <person name="Luedin S.M."/>
            <person name="Liechti N."/>
            <person name="Storelli N."/>
            <person name="Danza F."/>
            <person name="Wittwer M."/>
            <person name="Pothier J.F."/>
            <person name="Tonolla M.A."/>
        </authorList>
    </citation>
    <scope>NUCLEOTIDE SEQUENCE [LARGE SCALE GENOMIC DNA]</scope>
    <source>
        <strain evidence="10 11">LaCa</strain>
    </source>
</reference>
<organism evidence="10 11">
    <name type="scientific">Chromatium okenii</name>
    <dbReference type="NCBI Taxonomy" id="61644"/>
    <lineage>
        <taxon>Bacteria</taxon>
        <taxon>Pseudomonadati</taxon>
        <taxon>Pseudomonadota</taxon>
        <taxon>Gammaproteobacteria</taxon>
        <taxon>Chromatiales</taxon>
        <taxon>Chromatiaceae</taxon>
        <taxon>Chromatium</taxon>
    </lineage>
</organism>
<evidence type="ECO:0000256" key="7">
    <source>
        <dbReference type="SAM" id="Phobius"/>
    </source>
</evidence>
<dbReference type="Proteomes" id="UP000239936">
    <property type="component" value="Unassembled WGS sequence"/>
</dbReference>
<dbReference type="Gene3D" id="2.30.30.40">
    <property type="entry name" value="SH3 Domains"/>
    <property type="match status" value="1"/>
</dbReference>
<dbReference type="NCBIfam" id="TIGR04211">
    <property type="entry name" value="SH3_and_anchor"/>
    <property type="match status" value="1"/>
</dbReference>
<keyword evidence="11" id="KW-1185">Reference proteome</keyword>
<feature type="coiled-coil region" evidence="6">
    <location>
        <begin position="88"/>
        <end position="188"/>
    </location>
</feature>
<evidence type="ECO:0000313" key="11">
    <source>
        <dbReference type="Proteomes" id="UP000239936"/>
    </source>
</evidence>
<evidence type="ECO:0000256" key="1">
    <source>
        <dbReference type="ARBA" id="ARBA00004167"/>
    </source>
</evidence>
<name>A0A2S7XSX5_9GAMM</name>
<sequence>MRRFWWLFILMLGSALNGAIVQAETQYVTDQLQVPLRAGESARYKIVRMLESGTPLEVLSVNKESEYARVRIENGTQGYVLTNQLQKEAATRTQLAEMQARLTELQQAPEALSAKLSALETEHASLTETAQSLKEAKQALEQELATIRHASSNVLEITNERDRLRIQVSELTREREELLQKHSDVTHQIQQRWFLIGAGVLIGGMLIGLIFPHLSFRRRKSNWSSF</sequence>
<comment type="caution">
    <text evidence="10">The sequence shown here is derived from an EMBL/GenBank/DDBJ whole genome shotgun (WGS) entry which is preliminary data.</text>
</comment>
<evidence type="ECO:0000256" key="6">
    <source>
        <dbReference type="SAM" id="Coils"/>
    </source>
</evidence>
<keyword evidence="5 7" id="KW-0472">Membrane</keyword>